<feature type="transmembrane region" description="Helical" evidence="1">
    <location>
        <begin position="92"/>
        <end position="111"/>
    </location>
</feature>
<keyword evidence="1" id="KW-0472">Membrane</keyword>
<feature type="transmembrane region" description="Helical" evidence="1">
    <location>
        <begin position="179"/>
        <end position="202"/>
    </location>
</feature>
<proteinExistence type="predicted"/>
<dbReference type="GO" id="GO:0020037">
    <property type="term" value="F:heme binding"/>
    <property type="evidence" value="ECO:0007669"/>
    <property type="project" value="InterPro"/>
</dbReference>
<dbReference type="PANTHER" id="PTHR38034:SF1">
    <property type="entry name" value="INNER MEMBRANE PROTEIN YPJD"/>
    <property type="match status" value="1"/>
</dbReference>
<keyword evidence="4" id="KW-1185">Reference proteome</keyword>
<dbReference type="Proteomes" id="UP000198661">
    <property type="component" value="Unassembled WGS sequence"/>
</dbReference>
<reference evidence="3 4" key="1">
    <citation type="submission" date="2016-10" db="EMBL/GenBank/DDBJ databases">
        <authorList>
            <person name="de Groot N.N."/>
        </authorList>
    </citation>
    <scope>NUCLEOTIDE SEQUENCE [LARGE SCALE GENOMIC DNA]</scope>
    <source>
        <strain evidence="3 4">DSM 44945</strain>
    </source>
</reference>
<dbReference type="AlphaFoldDB" id="A0A1I2MGX8"/>
<evidence type="ECO:0000256" key="1">
    <source>
        <dbReference type="SAM" id="Phobius"/>
    </source>
</evidence>
<dbReference type="InterPro" id="IPR002541">
    <property type="entry name" value="Cyt_c_assembly"/>
</dbReference>
<gene>
    <name evidence="3" type="ORF">SAMN04488025_10856</name>
</gene>
<keyword evidence="1" id="KW-1133">Transmembrane helix</keyword>
<dbReference type="RefSeq" id="WP_092037038.1">
    <property type="nucleotide sequence ID" value="NZ_FOOK01000008.1"/>
</dbReference>
<feature type="transmembrane region" description="Helical" evidence="1">
    <location>
        <begin position="69"/>
        <end position="87"/>
    </location>
</feature>
<feature type="domain" description="Cytochrome c assembly protein" evidence="2">
    <location>
        <begin position="66"/>
        <end position="257"/>
    </location>
</feature>
<dbReference type="STRING" id="201973.SAMN04488025_10856"/>
<feature type="transmembrane region" description="Helical" evidence="1">
    <location>
        <begin position="6"/>
        <end position="24"/>
    </location>
</feature>
<organism evidence="3 4">
    <name type="scientific">Planifilum fulgidum</name>
    <dbReference type="NCBI Taxonomy" id="201973"/>
    <lineage>
        <taxon>Bacteria</taxon>
        <taxon>Bacillati</taxon>
        <taxon>Bacillota</taxon>
        <taxon>Bacilli</taxon>
        <taxon>Bacillales</taxon>
        <taxon>Thermoactinomycetaceae</taxon>
        <taxon>Planifilum</taxon>
    </lineage>
</organism>
<sequence length="271" mass="31549">MFTERWFVDLIIYLYAFSLLFSFSDLFHPNRRIQRLALGLLVAVWLSQTLFFAFRLASWFPALTSFDALFFYSWVLITLTLVINAAYRMDLFVFSANLISFVVMAVNLFVARDSGSPASEILLSELVFIHVTMAFVAYAAFSLSAVFAAFYLIGNFLLKRKKWNRVLRLLPSLDRLHSFFHRWVMIGVPLMLLSMILGLVWLHQKVPETPWYDLKIAGSLLVLIAYGLHLYFRLSGRWRGRRLAWWNLLSFFTVLLNMSISGTGVSFHRWL</sequence>
<dbReference type="PANTHER" id="PTHR38034">
    <property type="entry name" value="INNER MEMBRANE PROTEIN YPJD"/>
    <property type="match status" value="1"/>
</dbReference>
<evidence type="ECO:0000313" key="4">
    <source>
        <dbReference type="Proteomes" id="UP000198661"/>
    </source>
</evidence>
<dbReference type="InterPro" id="IPR052372">
    <property type="entry name" value="YpjD/HemX"/>
</dbReference>
<evidence type="ECO:0000313" key="3">
    <source>
        <dbReference type="EMBL" id="SFF90732.1"/>
    </source>
</evidence>
<dbReference type="Pfam" id="PF01578">
    <property type="entry name" value="Cytochrom_C_asm"/>
    <property type="match status" value="1"/>
</dbReference>
<name>A0A1I2MGX8_9BACL</name>
<keyword evidence="1" id="KW-0812">Transmembrane</keyword>
<accession>A0A1I2MGX8</accession>
<feature type="transmembrane region" description="Helical" evidence="1">
    <location>
        <begin position="36"/>
        <end position="57"/>
    </location>
</feature>
<feature type="transmembrane region" description="Helical" evidence="1">
    <location>
        <begin position="214"/>
        <end position="232"/>
    </location>
</feature>
<feature type="transmembrane region" description="Helical" evidence="1">
    <location>
        <begin position="131"/>
        <end position="158"/>
    </location>
</feature>
<feature type="transmembrane region" description="Helical" evidence="1">
    <location>
        <begin position="244"/>
        <end position="267"/>
    </location>
</feature>
<dbReference type="OrthoDB" id="2417400at2"/>
<dbReference type="GO" id="GO:0017004">
    <property type="term" value="P:cytochrome complex assembly"/>
    <property type="evidence" value="ECO:0007669"/>
    <property type="project" value="InterPro"/>
</dbReference>
<evidence type="ECO:0000259" key="2">
    <source>
        <dbReference type="Pfam" id="PF01578"/>
    </source>
</evidence>
<protein>
    <submittedName>
        <fullName evidence="3">HemX protein</fullName>
    </submittedName>
</protein>
<dbReference type="EMBL" id="FOOK01000008">
    <property type="protein sequence ID" value="SFF90732.1"/>
    <property type="molecule type" value="Genomic_DNA"/>
</dbReference>